<dbReference type="GO" id="GO:0005829">
    <property type="term" value="C:cytosol"/>
    <property type="evidence" value="ECO:0007669"/>
    <property type="project" value="TreeGrafter"/>
</dbReference>
<evidence type="ECO:0000259" key="4">
    <source>
        <dbReference type="Pfam" id="PF06094"/>
    </source>
</evidence>
<evidence type="ECO:0000313" key="5">
    <source>
        <dbReference type="EMBL" id="EFI34600.1"/>
    </source>
</evidence>
<dbReference type="OrthoDB" id="8538589at2"/>
<dbReference type="CDD" id="cd06661">
    <property type="entry name" value="GGCT_like"/>
    <property type="match status" value="1"/>
</dbReference>
<proteinExistence type="inferred from homology"/>
<keyword evidence="6" id="KW-1185">Reference proteome</keyword>
<dbReference type="eggNOG" id="COG2105">
    <property type="taxonomic scope" value="Bacteria"/>
</dbReference>
<dbReference type="PANTHER" id="PTHR12510">
    <property type="entry name" value="TROPONIN C-AKIN-1 PROTEIN"/>
    <property type="match status" value="1"/>
</dbReference>
<comment type="similarity">
    <text evidence="1 3">Belongs to the gamma-glutamylcyclotransferase family.</text>
</comment>
<dbReference type="InterPro" id="IPR009288">
    <property type="entry name" value="AIG2-like_dom"/>
</dbReference>
<protein>
    <recommendedName>
        <fullName evidence="3">Gamma-glutamylcyclotransferase family protein</fullName>
    </recommendedName>
</protein>
<reference evidence="5" key="1">
    <citation type="submission" date="2010-05" db="EMBL/GenBank/DDBJ databases">
        <title>The draft genome of Desulfonatronospira thiodismutans ASO3-1.</title>
        <authorList>
            <consortium name="US DOE Joint Genome Institute (JGI-PGF)"/>
            <person name="Lucas S."/>
            <person name="Copeland A."/>
            <person name="Lapidus A."/>
            <person name="Cheng J.-F."/>
            <person name="Bruce D."/>
            <person name="Goodwin L."/>
            <person name="Pitluck S."/>
            <person name="Chertkov O."/>
            <person name="Brettin T."/>
            <person name="Detter J.C."/>
            <person name="Han C."/>
            <person name="Land M.L."/>
            <person name="Hauser L."/>
            <person name="Kyrpides N."/>
            <person name="Mikhailova N."/>
            <person name="Muyzer G."/>
            <person name="Woyke T."/>
        </authorList>
    </citation>
    <scope>NUCLEOTIDE SEQUENCE [LARGE SCALE GENOMIC DNA]</scope>
    <source>
        <strain evidence="5">ASO3-1</strain>
    </source>
</reference>
<dbReference type="SUPFAM" id="SSF110857">
    <property type="entry name" value="Gamma-glutamyl cyclotransferase-like"/>
    <property type="match status" value="1"/>
</dbReference>
<dbReference type="InterPro" id="IPR013024">
    <property type="entry name" value="GGCT-like"/>
</dbReference>
<gene>
    <name evidence="5" type="ORF">Dthio_PD1972</name>
</gene>
<sequence>MEYVFVYGTLRKGCSNHHLLKDARDIGPARTSEDYALYVHDYPYTVKSEAVGPIRGEVYLVDGRGLDRLDRLENHPHWYVREKKPVQLDEGREVQAWIYFFPEPRGHLVKSGDFVYMS</sequence>
<dbReference type="GO" id="GO:0061929">
    <property type="term" value="F:gamma-glutamylaminecyclotransferase activity"/>
    <property type="evidence" value="ECO:0007669"/>
    <property type="project" value="InterPro"/>
</dbReference>
<accession>D6SPC4</accession>
<dbReference type="PANTHER" id="PTHR12510:SF4">
    <property type="entry name" value="GAMMA-GLUTAMYLAMINECYCLOTRANSFERASE"/>
    <property type="match status" value="1"/>
</dbReference>
<dbReference type="InterPro" id="IPR036568">
    <property type="entry name" value="GGCT-like_sf"/>
</dbReference>
<dbReference type="EMBL" id="ACJN02000002">
    <property type="protein sequence ID" value="EFI34600.1"/>
    <property type="molecule type" value="Genomic_DNA"/>
</dbReference>
<organism evidence="5 6">
    <name type="scientific">Desulfonatronospira thiodismutans ASO3-1</name>
    <dbReference type="NCBI Taxonomy" id="555779"/>
    <lineage>
        <taxon>Bacteria</taxon>
        <taxon>Pseudomonadati</taxon>
        <taxon>Thermodesulfobacteriota</taxon>
        <taxon>Desulfovibrionia</taxon>
        <taxon>Desulfovibrionales</taxon>
        <taxon>Desulfonatronovibrionaceae</taxon>
        <taxon>Desulfonatronospira</taxon>
    </lineage>
</organism>
<dbReference type="InterPro" id="IPR039126">
    <property type="entry name" value="GGACT"/>
</dbReference>
<evidence type="ECO:0000256" key="1">
    <source>
        <dbReference type="ARBA" id="ARBA00008861"/>
    </source>
</evidence>
<dbReference type="AlphaFoldDB" id="D6SPC4"/>
<dbReference type="Proteomes" id="UP000005496">
    <property type="component" value="Unassembled WGS sequence"/>
</dbReference>
<dbReference type="Gene3D" id="3.10.490.10">
    <property type="entry name" value="Gamma-glutamyl cyclotransferase-like"/>
    <property type="match status" value="1"/>
</dbReference>
<evidence type="ECO:0000256" key="2">
    <source>
        <dbReference type="PIRSR" id="PIRSR639126-1"/>
    </source>
</evidence>
<dbReference type="RefSeq" id="WP_008869920.1">
    <property type="nucleotide sequence ID" value="NZ_ACJN02000002.1"/>
</dbReference>
<feature type="active site" description="Proton acceptor" evidence="2">
    <location>
        <position position="73"/>
    </location>
</feature>
<name>D6SPC4_9BACT</name>
<evidence type="ECO:0000256" key="3">
    <source>
        <dbReference type="RuleBase" id="RU367036"/>
    </source>
</evidence>
<comment type="caution">
    <text evidence="5">The sequence shown here is derived from an EMBL/GenBank/DDBJ whole genome shotgun (WGS) entry which is preliminary data.</text>
</comment>
<feature type="domain" description="Gamma-glutamylcyclotransferase AIG2-like" evidence="4">
    <location>
        <begin position="4"/>
        <end position="114"/>
    </location>
</feature>
<dbReference type="Pfam" id="PF06094">
    <property type="entry name" value="GGACT"/>
    <property type="match status" value="1"/>
</dbReference>
<evidence type="ECO:0000313" key="6">
    <source>
        <dbReference type="Proteomes" id="UP000005496"/>
    </source>
</evidence>